<dbReference type="OMA" id="VHHEERE"/>
<dbReference type="Proteomes" id="UP000193685">
    <property type="component" value="Unassembled WGS sequence"/>
</dbReference>
<accession>A0A1Y2FH40</accession>
<organism evidence="2 3">
    <name type="scientific">Protomyces lactucae-debilis</name>
    <dbReference type="NCBI Taxonomy" id="2754530"/>
    <lineage>
        <taxon>Eukaryota</taxon>
        <taxon>Fungi</taxon>
        <taxon>Dikarya</taxon>
        <taxon>Ascomycota</taxon>
        <taxon>Taphrinomycotina</taxon>
        <taxon>Taphrinomycetes</taxon>
        <taxon>Taphrinales</taxon>
        <taxon>Protomycetaceae</taxon>
        <taxon>Protomyces</taxon>
    </lineage>
</organism>
<feature type="region of interest" description="Disordered" evidence="1">
    <location>
        <begin position="669"/>
        <end position="718"/>
    </location>
</feature>
<gene>
    <name evidence="2" type="ORF">BCR37DRAFT_37371</name>
</gene>
<name>A0A1Y2FH40_PROLT</name>
<comment type="caution">
    <text evidence="2">The sequence shown here is derived from an EMBL/GenBank/DDBJ whole genome shotgun (WGS) entry which is preliminary data.</text>
</comment>
<dbReference type="GeneID" id="63784962"/>
<feature type="compositionally biased region" description="Polar residues" evidence="1">
    <location>
        <begin position="54"/>
        <end position="68"/>
    </location>
</feature>
<reference evidence="2 3" key="1">
    <citation type="submission" date="2016-07" db="EMBL/GenBank/DDBJ databases">
        <title>Pervasive Adenine N6-methylation of Active Genes in Fungi.</title>
        <authorList>
            <consortium name="DOE Joint Genome Institute"/>
            <person name="Mondo S.J."/>
            <person name="Dannebaum R.O."/>
            <person name="Kuo R.C."/>
            <person name="Labutti K."/>
            <person name="Haridas S."/>
            <person name="Kuo A."/>
            <person name="Salamov A."/>
            <person name="Ahrendt S.R."/>
            <person name="Lipzen A."/>
            <person name="Sullivan W."/>
            <person name="Andreopoulos W.B."/>
            <person name="Clum A."/>
            <person name="Lindquist E."/>
            <person name="Daum C."/>
            <person name="Ramamoorthy G.K."/>
            <person name="Gryganskyi A."/>
            <person name="Culley D."/>
            <person name="Magnuson J.K."/>
            <person name="James T.Y."/>
            <person name="O'Malley M.A."/>
            <person name="Stajich J.E."/>
            <person name="Spatafora J.W."/>
            <person name="Visel A."/>
            <person name="Grigoriev I.V."/>
        </authorList>
    </citation>
    <scope>NUCLEOTIDE SEQUENCE [LARGE SCALE GENOMIC DNA]</scope>
    <source>
        <strain evidence="2 3">12-1054</strain>
    </source>
</reference>
<feature type="region of interest" description="Disordered" evidence="1">
    <location>
        <begin position="54"/>
        <end position="73"/>
    </location>
</feature>
<sequence>MEHRPVQLGAAEIWDTSKCMRILRPLKLKIMALQRTLTSSRSVIDGMTSWKDLSSTTFRPPSHSNTSDDFSDATYGRPKARMIKYGSRKTAIRKAVVDSVSTPEDLIHGLRASMPPHLSAAYVGVFEAYKGILERSNQVVARPSLASRAASAVGKCIVLTSEDVTGTPVDADEWYEATPAHLRTATMIGQACQTIVSHSEMLAPIMPALALCTAPHPLACEILEGLLSTISFTGCRKVGMLALQRLACQLGYPQLLQRHYAQRFCLSYFNSINIPLLTLPHLDEPLDQDTFALYKKMAQAGFDGCRRTKDDEAREAITSTLEEMATRTIQHGSETVLTYMADLYLSRPQRSGEFDEFQVLGMAHEVALLQHQSNSQTQLVSLQTSFRRLSHCSNKTQHIASMVSLFSQDQVVTLAELLVGRVDQLAVLLAYEAANQHQGDFVDWAIEVERSVMEAKTDSNAGRWRYEPLLDSWVASTPGVKKIKGIQQSMQSELDVDESTDETDYEADTSQHNFVIWDANADEKDLISPFQAAIKPLDLQDLSARRLQDQQASAKVLKRYKQLSYESCGMSPLVKRAQQGMKRVLDESDLMSSPIQATRKRSRMHIVESLPVADDSADTMPRSTQHRLRQTRSRPDVLVPLCDSPPKAREMRAPMRELKNLKSSFLSLRRKKNAEEPRRLATVTKTPLRQATRYELSSSDEEEEVVCPLSESDELSLL</sequence>
<proteinExistence type="predicted"/>
<feature type="compositionally biased region" description="Acidic residues" evidence="1">
    <location>
        <begin position="698"/>
        <end position="718"/>
    </location>
</feature>
<dbReference type="RefSeq" id="XP_040725259.1">
    <property type="nucleotide sequence ID" value="XM_040868363.1"/>
</dbReference>
<evidence type="ECO:0000313" key="3">
    <source>
        <dbReference type="Proteomes" id="UP000193685"/>
    </source>
</evidence>
<evidence type="ECO:0000256" key="1">
    <source>
        <dbReference type="SAM" id="MobiDB-lite"/>
    </source>
</evidence>
<dbReference type="AlphaFoldDB" id="A0A1Y2FH40"/>
<protein>
    <submittedName>
        <fullName evidence="2">Uncharacterized protein</fullName>
    </submittedName>
</protein>
<evidence type="ECO:0000313" key="2">
    <source>
        <dbReference type="EMBL" id="ORY82125.1"/>
    </source>
</evidence>
<dbReference type="EMBL" id="MCFI01000010">
    <property type="protein sequence ID" value="ORY82125.1"/>
    <property type="molecule type" value="Genomic_DNA"/>
</dbReference>
<dbReference type="OrthoDB" id="4159838at2759"/>
<keyword evidence="3" id="KW-1185">Reference proteome</keyword>